<reference evidence="3" key="1">
    <citation type="submission" date="2020-04" db="EMBL/GenBank/DDBJ databases">
        <authorList>
            <person name="Alioto T."/>
            <person name="Alioto T."/>
            <person name="Gomez Garrido J."/>
        </authorList>
    </citation>
    <scope>NUCLEOTIDE SEQUENCE</scope>
    <source>
        <strain evidence="3">A484AB</strain>
    </source>
</reference>
<organism evidence="3 4">
    <name type="scientific">Paramuricea clavata</name>
    <name type="common">Red gorgonian</name>
    <name type="synonym">Violescent sea-whip</name>
    <dbReference type="NCBI Taxonomy" id="317549"/>
    <lineage>
        <taxon>Eukaryota</taxon>
        <taxon>Metazoa</taxon>
        <taxon>Cnidaria</taxon>
        <taxon>Anthozoa</taxon>
        <taxon>Octocorallia</taxon>
        <taxon>Malacalcyonacea</taxon>
        <taxon>Plexauridae</taxon>
        <taxon>Paramuricea</taxon>
    </lineage>
</organism>
<dbReference type="EMBL" id="CACRXK020006548">
    <property type="protein sequence ID" value="CAB4009715.1"/>
    <property type="molecule type" value="Genomic_DNA"/>
</dbReference>
<evidence type="ECO:0000256" key="1">
    <source>
        <dbReference type="SAM" id="MobiDB-lite"/>
    </source>
</evidence>
<feature type="region of interest" description="Disordered" evidence="1">
    <location>
        <begin position="527"/>
        <end position="551"/>
    </location>
</feature>
<dbReference type="InterPro" id="IPR011029">
    <property type="entry name" value="DEATH-like_dom_sf"/>
</dbReference>
<keyword evidence="2" id="KW-0472">Membrane</keyword>
<name>A0A7D9INF6_PARCT</name>
<dbReference type="AlphaFoldDB" id="A0A7D9INF6"/>
<dbReference type="PROSITE" id="PS50017">
    <property type="entry name" value="DEATH_DOMAIN"/>
    <property type="match status" value="1"/>
</dbReference>
<comment type="caution">
    <text evidence="3">The sequence shown here is derived from an EMBL/GenBank/DDBJ whole genome shotgun (WGS) entry which is preliminary data.</text>
</comment>
<feature type="transmembrane region" description="Helical" evidence="2">
    <location>
        <begin position="12"/>
        <end position="31"/>
    </location>
</feature>
<sequence length="1071" mass="119534">MKFEVITEMKRNFTLIKFIQLLFVLWCIGVVTNAQNDEPLRKNASTTVVRLRPTAVVGITNASETAALSQMSFVVKTQTSVPHHHLSVKATRTIINSSMTVIPTRTLKERNETDTAKNDSSNLGLIIVCTVAVVVVVIVVSIMGLRSLIYRRRKQSNKRSSNKACRGEMSLSQLHVCPPDTAVADVEIPTSTNILVGPAAGPTITGDGVRTIYDEEANISSSSYASGACINLGADKSSDGIGESRIDMSLDDNYDKNRRATMSSGISGVSTNFSTGRSSSFGESCEDLSSMNNYDKNRRATMSSHISRASTRRSSGFSESYEDLSLDNTNRTATMSSCISRASTNFSTGRSSGFGESCEDLSSDNNYDKNRRATMSSYISRTSTNLSTRRSSGFWESCEDLSLDNKNRTATMSSCVSRASTNFSTGRSSGFGESCEDLSSDNHYDKNRRATMSSNPPRASINLSTSGSSGLSASCEDLSLDNSDDMNCKTLPRLSNKEDISLRRAKSYRKARSLSVPASVAKREDWTSMSRLKEHRSKTSGSSKERHPNLVKKSITTGGGVVKKDDIILKIGAGCLAMDTEITLIQDDQNSAFKALLDLGLVDAAPRVVEFLPDGLKFSKPADLTTRFEKTASDSELSILHGSYNCDYQGIVWELVTNAIEDNSAEGVVNMKIYGFCFYSYILAKRGKLARILSHLNHSFTCCAYAFYRRLPSMDTIDISVVMLSEFVDKKEKEDIKQLKDHFEEGYVKGDKGMGKRVHTKRPLEICLDFPGVESIAYPFKVDQPELDKDGFVIDHFKAIVVKSPACGAVKISEVDRSVENEFVWRMNILEKEQGNKMQKGQEPKPEPEPEPEQEREPEVVYRNTQLTNKEISRMSLVIGVDWDSLAGLMDIPYSKREEIRVNHAKYPDFSSKAEEIFALFNCCECFGRHNLEKCVDEIGRDDLKDEMIPLENEVRTVHKEEETQPEEHTNYNVDNVELRNTPLSSREMYRLSKCIVDWDSLAGLMDIAREERNNIRNNTLYHDDRARAEKILSMFNHKNGFTREKLTNCLQGIKRLDLISPIITGKWRKL</sequence>
<keyword evidence="2" id="KW-1133">Transmembrane helix</keyword>
<keyword evidence="2" id="KW-0812">Transmembrane</keyword>
<feature type="transmembrane region" description="Helical" evidence="2">
    <location>
        <begin position="123"/>
        <end position="149"/>
    </location>
</feature>
<dbReference type="InterPro" id="IPR000488">
    <property type="entry name" value="Death_dom"/>
</dbReference>
<keyword evidence="4" id="KW-1185">Reference proteome</keyword>
<dbReference type="Proteomes" id="UP001152795">
    <property type="component" value="Unassembled WGS sequence"/>
</dbReference>
<dbReference type="Gene3D" id="1.10.533.10">
    <property type="entry name" value="Death Domain, Fas"/>
    <property type="match status" value="1"/>
</dbReference>
<feature type="compositionally biased region" description="Low complexity" evidence="1">
    <location>
        <begin position="459"/>
        <end position="471"/>
    </location>
</feature>
<dbReference type="GO" id="GO:0007165">
    <property type="term" value="P:signal transduction"/>
    <property type="evidence" value="ECO:0007669"/>
    <property type="project" value="InterPro"/>
</dbReference>
<evidence type="ECO:0000313" key="4">
    <source>
        <dbReference type="Proteomes" id="UP001152795"/>
    </source>
</evidence>
<accession>A0A7D9INF6</accession>
<protein>
    <submittedName>
        <fullName evidence="3">---NA</fullName>
    </submittedName>
</protein>
<feature type="region of interest" description="Disordered" evidence="1">
    <location>
        <begin position="834"/>
        <end position="859"/>
    </location>
</feature>
<evidence type="ECO:0000256" key="2">
    <source>
        <dbReference type="SAM" id="Phobius"/>
    </source>
</evidence>
<dbReference type="CDD" id="cd01670">
    <property type="entry name" value="Death"/>
    <property type="match status" value="1"/>
</dbReference>
<feature type="region of interest" description="Disordered" evidence="1">
    <location>
        <begin position="422"/>
        <end position="471"/>
    </location>
</feature>
<proteinExistence type="predicted"/>
<evidence type="ECO:0000313" key="3">
    <source>
        <dbReference type="EMBL" id="CAB4009715.1"/>
    </source>
</evidence>
<gene>
    <name evidence="3" type="ORF">PACLA_8A014950</name>
</gene>